<sequence length="316" mass="33453">MTGLRSRAGGASPPAFFTSALPPARTRAGMTSEVMEPARPARQSPSMDGIPNSHGAGPLIARARHARRLSQMNLALEAGISTRHLSFVETGRSRPSPGLVLRLCEALGVPPREADAVLLAAGHAPAHRETPLEAPAMAEVLAALRLILARHDPLPAVAFDGAWDIVMVNEAYGPALDACLAAGVEPAVGPGPLPRLALLPAPRPNLLRLLCHPAGARRLIGNWPEVARALLDRVQREARLPSADPARRPPIEEALAQPGVAALLRRPMSATPLVVPVEMLAPDGGRTRFLTTIATLGTAQDLTLRELRIETYHPAN</sequence>
<evidence type="ECO:0000313" key="4">
    <source>
        <dbReference type="Proteomes" id="UP000295023"/>
    </source>
</evidence>
<protein>
    <submittedName>
        <fullName evidence="3">XRE family transcriptional regulator</fullName>
    </submittedName>
</protein>
<dbReference type="InterPro" id="IPR010982">
    <property type="entry name" value="Lambda_DNA-bd_dom_sf"/>
</dbReference>
<dbReference type="CDD" id="cd00093">
    <property type="entry name" value="HTH_XRE"/>
    <property type="match status" value="1"/>
</dbReference>
<gene>
    <name evidence="3" type="ORF">EXY23_15015</name>
</gene>
<feature type="domain" description="HTH cro/C1-type" evidence="2">
    <location>
        <begin position="60"/>
        <end position="114"/>
    </location>
</feature>
<dbReference type="Pfam" id="PF17765">
    <property type="entry name" value="MLTR_LBD"/>
    <property type="match status" value="1"/>
</dbReference>
<dbReference type="AlphaFoldDB" id="A0A4R4DG17"/>
<dbReference type="Proteomes" id="UP000295023">
    <property type="component" value="Unassembled WGS sequence"/>
</dbReference>
<feature type="region of interest" description="Disordered" evidence="1">
    <location>
        <begin position="1"/>
        <end position="51"/>
    </location>
</feature>
<keyword evidence="4" id="KW-1185">Reference proteome</keyword>
<dbReference type="PANTHER" id="PTHR35010:SF4">
    <property type="entry name" value="BLL5781 PROTEIN"/>
    <property type="match status" value="1"/>
</dbReference>
<dbReference type="GO" id="GO:0003677">
    <property type="term" value="F:DNA binding"/>
    <property type="evidence" value="ECO:0007669"/>
    <property type="project" value="InterPro"/>
</dbReference>
<dbReference type="Pfam" id="PF13560">
    <property type="entry name" value="HTH_31"/>
    <property type="match status" value="1"/>
</dbReference>
<dbReference type="PANTHER" id="PTHR35010">
    <property type="entry name" value="BLL4672 PROTEIN-RELATED"/>
    <property type="match status" value="1"/>
</dbReference>
<dbReference type="InterPro" id="IPR001387">
    <property type="entry name" value="Cro/C1-type_HTH"/>
</dbReference>
<dbReference type="SMART" id="SM00530">
    <property type="entry name" value="HTH_XRE"/>
    <property type="match status" value="1"/>
</dbReference>
<dbReference type="Gene3D" id="3.30.450.180">
    <property type="match status" value="1"/>
</dbReference>
<dbReference type="SUPFAM" id="SSF47413">
    <property type="entry name" value="lambda repressor-like DNA-binding domains"/>
    <property type="match status" value="1"/>
</dbReference>
<evidence type="ECO:0000256" key="1">
    <source>
        <dbReference type="SAM" id="MobiDB-lite"/>
    </source>
</evidence>
<reference evidence="3 4" key="1">
    <citation type="submission" date="2019-03" db="EMBL/GenBank/DDBJ databases">
        <title>Paracraurococcus aquatilis NE82 genome sequence.</title>
        <authorList>
            <person name="Zhao Y."/>
            <person name="Du Z."/>
        </authorList>
    </citation>
    <scope>NUCLEOTIDE SEQUENCE [LARGE SCALE GENOMIC DNA]</scope>
    <source>
        <strain evidence="3 4">NE82</strain>
    </source>
</reference>
<accession>A0A4R4DG17</accession>
<evidence type="ECO:0000259" key="2">
    <source>
        <dbReference type="PROSITE" id="PS50943"/>
    </source>
</evidence>
<dbReference type="InterPro" id="IPR041413">
    <property type="entry name" value="MLTR_LBD"/>
</dbReference>
<comment type="caution">
    <text evidence="3">The sequence shown here is derived from an EMBL/GenBank/DDBJ whole genome shotgun (WGS) entry which is preliminary data.</text>
</comment>
<evidence type="ECO:0000313" key="3">
    <source>
        <dbReference type="EMBL" id="TCZ59904.1"/>
    </source>
</evidence>
<dbReference type="EMBL" id="SKBM01000013">
    <property type="protein sequence ID" value="TCZ59904.1"/>
    <property type="molecule type" value="Genomic_DNA"/>
</dbReference>
<dbReference type="Gene3D" id="1.10.260.40">
    <property type="entry name" value="lambda repressor-like DNA-binding domains"/>
    <property type="match status" value="1"/>
</dbReference>
<organism evidence="3 4">
    <name type="scientific">Roseicella aquatilis</name>
    <dbReference type="NCBI Taxonomy" id="2527868"/>
    <lineage>
        <taxon>Bacteria</taxon>
        <taxon>Pseudomonadati</taxon>
        <taxon>Pseudomonadota</taxon>
        <taxon>Alphaproteobacteria</taxon>
        <taxon>Acetobacterales</taxon>
        <taxon>Roseomonadaceae</taxon>
        <taxon>Roseicella</taxon>
    </lineage>
</organism>
<proteinExistence type="predicted"/>
<name>A0A4R4DG17_9PROT</name>
<dbReference type="PROSITE" id="PS50943">
    <property type="entry name" value="HTH_CROC1"/>
    <property type="match status" value="1"/>
</dbReference>
<dbReference type="OrthoDB" id="9785973at2"/>